<dbReference type="RefSeq" id="WP_008609112.1">
    <property type="nucleotide sequence ID" value="NZ_ALAB01000027.1"/>
</dbReference>
<keyword evidence="1" id="KW-0175">Coiled coil</keyword>
<evidence type="ECO:0000256" key="2">
    <source>
        <dbReference type="SAM" id="MobiDB-lite"/>
    </source>
</evidence>
<dbReference type="Pfam" id="PF12532">
    <property type="entry name" value="DUF3732"/>
    <property type="match status" value="1"/>
</dbReference>
<evidence type="ECO:0000313" key="5">
    <source>
        <dbReference type="Proteomes" id="UP000012043"/>
    </source>
</evidence>
<feature type="domain" description="Rad50/SbcC-type AAA" evidence="3">
    <location>
        <begin position="20"/>
        <end position="228"/>
    </location>
</feature>
<evidence type="ECO:0000259" key="3">
    <source>
        <dbReference type="Pfam" id="PF13476"/>
    </source>
</evidence>
<organism evidence="4 5">
    <name type="scientific">Alishewanella aestuarii B11</name>
    <dbReference type="NCBI Taxonomy" id="1197174"/>
    <lineage>
        <taxon>Bacteria</taxon>
        <taxon>Pseudomonadati</taxon>
        <taxon>Pseudomonadota</taxon>
        <taxon>Gammaproteobacteria</taxon>
        <taxon>Alteromonadales</taxon>
        <taxon>Alteromonadaceae</taxon>
        <taxon>Alishewanella</taxon>
    </lineage>
</organism>
<dbReference type="PATRIC" id="fig|1197174.4.peg.2201"/>
<dbReference type="Pfam" id="PF13476">
    <property type="entry name" value="AAA_23"/>
    <property type="match status" value="1"/>
</dbReference>
<dbReference type="EMBL" id="ALAB01000027">
    <property type="protein sequence ID" value="EJI85146.1"/>
    <property type="molecule type" value="Genomic_DNA"/>
</dbReference>
<dbReference type="InterPro" id="IPR038729">
    <property type="entry name" value="Rad50/SbcC_AAA"/>
</dbReference>
<feature type="region of interest" description="Disordered" evidence="2">
    <location>
        <begin position="212"/>
        <end position="231"/>
    </location>
</feature>
<reference evidence="4 5" key="1">
    <citation type="journal article" date="2012" name="J. Bacteriol.">
        <title>Genome Sequence of Pectin-Degrading Alishewanella aestuarii Strain B11T, Isolated from Tidal Flat Sediment.</title>
        <authorList>
            <person name="Jung J."/>
            <person name="Choi S."/>
            <person name="Chun J."/>
            <person name="Park W."/>
        </authorList>
    </citation>
    <scope>NUCLEOTIDE SEQUENCE [LARGE SCALE GENOMIC DNA]</scope>
    <source>
        <strain evidence="4 5">B11</strain>
    </source>
</reference>
<feature type="coiled-coil region" evidence="1">
    <location>
        <begin position="289"/>
        <end position="316"/>
    </location>
</feature>
<accession>J1QHY6</accession>
<keyword evidence="5" id="KW-1185">Reference proteome</keyword>
<dbReference type="Proteomes" id="UP000012043">
    <property type="component" value="Unassembled WGS sequence"/>
</dbReference>
<dbReference type="AlphaFoldDB" id="J1QHY6"/>
<protein>
    <submittedName>
        <fullName evidence="4">ATPase</fullName>
    </submittedName>
</protein>
<dbReference type="InterPro" id="IPR022205">
    <property type="entry name" value="DUF3732"/>
</dbReference>
<dbReference type="InterPro" id="IPR027417">
    <property type="entry name" value="P-loop_NTPase"/>
</dbReference>
<evidence type="ECO:0000313" key="4">
    <source>
        <dbReference type="EMBL" id="EJI85146.1"/>
    </source>
</evidence>
<evidence type="ECO:0000256" key="1">
    <source>
        <dbReference type="SAM" id="Coils"/>
    </source>
</evidence>
<proteinExistence type="predicted"/>
<dbReference type="Gene3D" id="3.40.50.300">
    <property type="entry name" value="P-loop containing nucleotide triphosphate hydrolases"/>
    <property type="match status" value="1"/>
</dbReference>
<gene>
    <name evidence="4" type="ORF">AEST_22480</name>
</gene>
<dbReference type="GO" id="GO:0016887">
    <property type="term" value="F:ATP hydrolysis activity"/>
    <property type="evidence" value="ECO:0007669"/>
    <property type="project" value="InterPro"/>
</dbReference>
<sequence length="677" mass="77880">MKTLIHEIGVIDKQGIKHPVNFKAGLNVVTGKSSTGKSALIEIFDYCFGSSENTIPKGVITTSAAIYYVALAVNEQDMVIARDPDMATKAFFRRVDAFNTTEIDRDYFNANYFRPLKEFTKHLRGFFLDIDDVDESLQTRINRGQKAPTPSIRSFSSFILQHQNLVANKHALFYRFDEKEKRDQAIEHTKIFLGLVDQKFFHLSQEKERLNAEERRLERQKETNKRTSESYKQKVGPVLSQLYALMGFKDVPLSLDKVLRHPQDAKDQLDVIIVAEKINHNSDAITQRYMQLKQARNQKTSELRQLQRQASSIKKHIHEEERFVDNIKQFSSPKHVHISASICPFCQTEKNSLRESAEKLQQAISKVSGNLAQARPMKAKFESSLVEVQRTIEVVNRALTELNQQITEIEKTEKQLIEQKSLYESIVMQKAKLFALLDTLNMADDAELEKEIKEVRKQLKQITDALKVYDVKKGLTHASDKVNEYMSVIGSHFEFEASYKPINLHFSFETFDLYHLTPDDEKIYLRSMGSGANWLYCHVTLFLALHKYFAELGDKCAIPSILFLDQPTQVYFPNFNRDNSATFEEQKKQEAEQRKTLNVGQNIDEDIKAVENLFSQLSTYCNDLKSNIGFSPQIIVTDHADNLKLSNGVEFESLVNGNRWRNRGLIEPVPEQVKKAD</sequence>
<name>J1QHY6_9ALTE</name>
<dbReference type="SUPFAM" id="SSF52540">
    <property type="entry name" value="P-loop containing nucleoside triphosphate hydrolases"/>
    <property type="match status" value="1"/>
</dbReference>
<dbReference type="GO" id="GO:0006302">
    <property type="term" value="P:double-strand break repair"/>
    <property type="evidence" value="ECO:0007669"/>
    <property type="project" value="InterPro"/>
</dbReference>
<feature type="coiled-coil region" evidence="1">
    <location>
        <begin position="350"/>
        <end position="472"/>
    </location>
</feature>
<comment type="caution">
    <text evidence="4">The sequence shown here is derived from an EMBL/GenBank/DDBJ whole genome shotgun (WGS) entry which is preliminary data.</text>
</comment>